<evidence type="ECO:0000313" key="1">
    <source>
        <dbReference type="EMBL" id="KAJ1678977.1"/>
    </source>
</evidence>
<protein>
    <submittedName>
        <fullName evidence="1">Uncharacterized protein</fullName>
    </submittedName>
</protein>
<comment type="caution">
    <text evidence="1">The sequence shown here is derived from an EMBL/GenBank/DDBJ whole genome shotgun (WGS) entry which is preliminary data.</text>
</comment>
<proteinExistence type="predicted"/>
<sequence>MYDSILSSIRSPWSGTLTGQSLEGPGPHNADFLSADTAKQTNSNRYTKRLMLAFKVEMGILGKWWDTTDMLLNLAMCVLYVRNTTWTHPGNTKSSDICVWEYLKLENNDRVTDFNFGIPCDNLLVDAVLSVLALLVFMPHYYLSADRRGFALSLYSVVTLMSTLPPIWILFENMLIPGIRKEFMSAGPNEVLFYPLRFYRLNLSLQKLLVPTTRRFNLSKIVIHGTKVVGT</sequence>
<gene>
    <name evidence="1" type="ORF">EV182_002976</name>
</gene>
<keyword evidence="2" id="KW-1185">Reference proteome</keyword>
<evidence type="ECO:0000313" key="2">
    <source>
        <dbReference type="Proteomes" id="UP001145114"/>
    </source>
</evidence>
<feature type="non-terminal residue" evidence="1">
    <location>
        <position position="231"/>
    </location>
</feature>
<organism evidence="1 2">
    <name type="scientific">Spiromyces aspiralis</name>
    <dbReference type="NCBI Taxonomy" id="68401"/>
    <lineage>
        <taxon>Eukaryota</taxon>
        <taxon>Fungi</taxon>
        <taxon>Fungi incertae sedis</taxon>
        <taxon>Zoopagomycota</taxon>
        <taxon>Kickxellomycotina</taxon>
        <taxon>Kickxellomycetes</taxon>
        <taxon>Kickxellales</taxon>
        <taxon>Kickxellaceae</taxon>
        <taxon>Spiromyces</taxon>
    </lineage>
</organism>
<dbReference type="EMBL" id="JAMZIH010000695">
    <property type="protein sequence ID" value="KAJ1678977.1"/>
    <property type="molecule type" value="Genomic_DNA"/>
</dbReference>
<reference evidence="1" key="1">
    <citation type="submission" date="2022-06" db="EMBL/GenBank/DDBJ databases">
        <title>Phylogenomic reconstructions and comparative analyses of Kickxellomycotina fungi.</title>
        <authorList>
            <person name="Reynolds N.K."/>
            <person name="Stajich J.E."/>
            <person name="Barry K."/>
            <person name="Grigoriev I.V."/>
            <person name="Crous P."/>
            <person name="Smith M.E."/>
        </authorList>
    </citation>
    <scope>NUCLEOTIDE SEQUENCE</scope>
    <source>
        <strain evidence="1">RSA 2271</strain>
    </source>
</reference>
<accession>A0ACC1HRW4</accession>
<name>A0ACC1HRW4_9FUNG</name>
<dbReference type="Proteomes" id="UP001145114">
    <property type="component" value="Unassembled WGS sequence"/>
</dbReference>